<sequence length="229" mass="25573">MSLNNSICVVIPTFNEAGVIRETLSSLFAYGYTIVLVDDGSSDNTREIVKDLPIYYLRHAVNLGQGAAIQTGLNFARTLTQCNYFVTFDADGQHPAEKIGPMTEFLIAGNLDVVLGSRFLGTKALNMTKTRSFLLKIARVVNYFFSGLFLTDAHNGFRVMNRKAAYAIHLNENGMAHATEILIQIKTHKLSYAEFPVVITYTSYSLQKGQQSLDSVKVLRQILINKFFK</sequence>
<reference evidence="2 3" key="1">
    <citation type="submission" date="2021-11" db="EMBL/GenBank/DDBJ databases">
        <title>Genomic of Niabella pedocola.</title>
        <authorList>
            <person name="Wu T."/>
        </authorList>
    </citation>
    <scope>NUCLEOTIDE SEQUENCE [LARGE SCALE GENOMIC DNA]</scope>
    <source>
        <strain evidence="2 3">JCM 31011</strain>
    </source>
</reference>
<dbReference type="SUPFAM" id="SSF53448">
    <property type="entry name" value="Nucleotide-diphospho-sugar transferases"/>
    <property type="match status" value="1"/>
</dbReference>
<organism evidence="2 3">
    <name type="scientific">Niabella pedocola</name>
    <dbReference type="NCBI Taxonomy" id="1752077"/>
    <lineage>
        <taxon>Bacteria</taxon>
        <taxon>Pseudomonadati</taxon>
        <taxon>Bacteroidota</taxon>
        <taxon>Chitinophagia</taxon>
        <taxon>Chitinophagales</taxon>
        <taxon>Chitinophagaceae</taxon>
        <taxon>Niabella</taxon>
    </lineage>
</organism>
<proteinExistence type="predicted"/>
<dbReference type="InterPro" id="IPR001173">
    <property type="entry name" value="Glyco_trans_2-like"/>
</dbReference>
<accession>A0ABS8PT06</accession>
<dbReference type="PANTHER" id="PTHR48090">
    <property type="entry name" value="UNDECAPRENYL-PHOSPHATE 4-DEOXY-4-FORMAMIDO-L-ARABINOSE TRANSFERASE-RELATED"/>
    <property type="match status" value="1"/>
</dbReference>
<dbReference type="InterPro" id="IPR029044">
    <property type="entry name" value="Nucleotide-diphossugar_trans"/>
</dbReference>
<comment type="caution">
    <text evidence="2">The sequence shown here is derived from an EMBL/GenBank/DDBJ whole genome shotgun (WGS) entry which is preliminary data.</text>
</comment>
<evidence type="ECO:0000313" key="2">
    <source>
        <dbReference type="EMBL" id="MCD2423452.1"/>
    </source>
</evidence>
<keyword evidence="3" id="KW-1185">Reference proteome</keyword>
<dbReference type="Pfam" id="PF00535">
    <property type="entry name" value="Glycos_transf_2"/>
    <property type="match status" value="1"/>
</dbReference>
<protein>
    <submittedName>
        <fullName evidence="2">Glycosyltransferase family 2 protein</fullName>
    </submittedName>
</protein>
<dbReference type="EMBL" id="JAJNEC010000005">
    <property type="protein sequence ID" value="MCD2423452.1"/>
    <property type="molecule type" value="Genomic_DNA"/>
</dbReference>
<feature type="domain" description="Glycosyltransferase 2-like" evidence="1">
    <location>
        <begin position="8"/>
        <end position="165"/>
    </location>
</feature>
<evidence type="ECO:0000313" key="3">
    <source>
        <dbReference type="Proteomes" id="UP001199816"/>
    </source>
</evidence>
<evidence type="ECO:0000259" key="1">
    <source>
        <dbReference type="Pfam" id="PF00535"/>
    </source>
</evidence>
<name>A0ABS8PT06_9BACT</name>
<dbReference type="Gene3D" id="3.90.550.10">
    <property type="entry name" value="Spore Coat Polysaccharide Biosynthesis Protein SpsA, Chain A"/>
    <property type="match status" value="1"/>
</dbReference>
<dbReference type="InterPro" id="IPR050256">
    <property type="entry name" value="Glycosyltransferase_2"/>
</dbReference>
<dbReference type="CDD" id="cd04179">
    <property type="entry name" value="DPM_DPG-synthase_like"/>
    <property type="match status" value="1"/>
</dbReference>
<dbReference type="RefSeq" id="WP_231004715.1">
    <property type="nucleotide sequence ID" value="NZ_JAJNEC010000005.1"/>
</dbReference>
<gene>
    <name evidence="2" type="ORF">LQ567_11815</name>
</gene>
<dbReference type="Proteomes" id="UP001199816">
    <property type="component" value="Unassembled WGS sequence"/>
</dbReference>
<dbReference type="PANTHER" id="PTHR48090:SF7">
    <property type="entry name" value="RFBJ PROTEIN"/>
    <property type="match status" value="1"/>
</dbReference>